<evidence type="ECO:0000313" key="7">
    <source>
        <dbReference type="EMBL" id="QPE05414.1"/>
    </source>
</evidence>
<keyword evidence="8" id="KW-1185">Reference proteome</keyword>
<feature type="compositionally biased region" description="Basic and acidic residues" evidence="5">
    <location>
        <begin position="25"/>
        <end position="36"/>
    </location>
</feature>
<dbReference type="AlphaFoldDB" id="A0A7S8MY52"/>
<dbReference type="InterPro" id="IPR053924">
    <property type="entry name" value="RecX_HTH_2nd"/>
</dbReference>
<gene>
    <name evidence="7" type="ORF">IT882_05020</name>
</gene>
<organism evidence="7 8">
    <name type="scientific">Microbacterium schleiferi</name>
    <dbReference type="NCBI Taxonomy" id="69362"/>
    <lineage>
        <taxon>Bacteria</taxon>
        <taxon>Bacillati</taxon>
        <taxon>Actinomycetota</taxon>
        <taxon>Actinomycetes</taxon>
        <taxon>Micrococcales</taxon>
        <taxon>Microbacteriaceae</taxon>
        <taxon>Microbacterium</taxon>
    </lineage>
</organism>
<feature type="region of interest" description="Disordered" evidence="5">
    <location>
        <begin position="1"/>
        <end position="36"/>
    </location>
</feature>
<protein>
    <recommendedName>
        <fullName evidence="3">Regulatory protein RecX</fullName>
    </recommendedName>
</protein>
<dbReference type="Gene3D" id="1.10.10.10">
    <property type="entry name" value="Winged helix-like DNA-binding domain superfamily/Winged helix DNA-binding domain"/>
    <property type="match status" value="1"/>
</dbReference>
<evidence type="ECO:0000259" key="6">
    <source>
        <dbReference type="Pfam" id="PF02631"/>
    </source>
</evidence>
<sequence>MTRETGGEQSLAPVIPLFGGGAVSRTDDAPGEDRGEACAELSAGGWHSTWVDDDDLFGDDDDLDRDDPFGETRASSAVISAALDRLIKRLRRRGLSEAEATDELVADGVEKTVAQVLVAEFVGKRWLGDADLAEQLVHTAVTRRREGRRAIAQVLSKRRIPREIADAALAALPDDDSERALEFARQKAGGYRGVPVDVAIRRLVGQLQRRGYPPGVAMSAARLALADPHDEAR</sequence>
<evidence type="ECO:0000313" key="8">
    <source>
        <dbReference type="Proteomes" id="UP000594480"/>
    </source>
</evidence>
<dbReference type="Proteomes" id="UP000594480">
    <property type="component" value="Chromosome"/>
</dbReference>
<evidence type="ECO:0000256" key="3">
    <source>
        <dbReference type="ARBA" id="ARBA00018111"/>
    </source>
</evidence>
<dbReference type="PANTHER" id="PTHR33602">
    <property type="entry name" value="REGULATORY PROTEIN RECX FAMILY PROTEIN"/>
    <property type="match status" value="1"/>
</dbReference>
<evidence type="ECO:0000256" key="5">
    <source>
        <dbReference type="SAM" id="MobiDB-lite"/>
    </source>
</evidence>
<accession>A0A7S8MY52</accession>
<dbReference type="RefSeq" id="WP_195693431.1">
    <property type="nucleotide sequence ID" value="NZ_CP064760.1"/>
</dbReference>
<evidence type="ECO:0000256" key="4">
    <source>
        <dbReference type="ARBA" id="ARBA00022490"/>
    </source>
</evidence>
<dbReference type="KEGG" id="msf:IT882_05020"/>
<name>A0A7S8MY52_9MICO</name>
<dbReference type="EMBL" id="CP064760">
    <property type="protein sequence ID" value="QPE05414.1"/>
    <property type="molecule type" value="Genomic_DNA"/>
</dbReference>
<evidence type="ECO:0000256" key="2">
    <source>
        <dbReference type="ARBA" id="ARBA00009695"/>
    </source>
</evidence>
<evidence type="ECO:0000256" key="1">
    <source>
        <dbReference type="ARBA" id="ARBA00004496"/>
    </source>
</evidence>
<proteinExistence type="inferred from homology"/>
<dbReference type="InterPro" id="IPR003783">
    <property type="entry name" value="Regulatory_RecX"/>
</dbReference>
<dbReference type="GO" id="GO:0006282">
    <property type="term" value="P:regulation of DNA repair"/>
    <property type="evidence" value="ECO:0007669"/>
    <property type="project" value="InterPro"/>
</dbReference>
<comment type="subcellular location">
    <subcellularLocation>
        <location evidence="1">Cytoplasm</location>
    </subcellularLocation>
</comment>
<keyword evidence="4" id="KW-0963">Cytoplasm</keyword>
<dbReference type="InterPro" id="IPR036388">
    <property type="entry name" value="WH-like_DNA-bd_sf"/>
</dbReference>
<feature type="domain" description="RecX second three-helical" evidence="6">
    <location>
        <begin position="129"/>
        <end position="169"/>
    </location>
</feature>
<dbReference type="PANTHER" id="PTHR33602:SF1">
    <property type="entry name" value="REGULATORY PROTEIN RECX FAMILY PROTEIN"/>
    <property type="match status" value="1"/>
</dbReference>
<comment type="similarity">
    <text evidence="2">Belongs to the RecX family.</text>
</comment>
<dbReference type="Pfam" id="PF02631">
    <property type="entry name" value="RecX_HTH2"/>
    <property type="match status" value="1"/>
</dbReference>
<reference evidence="7 8" key="1">
    <citation type="submission" date="2020-11" db="EMBL/GenBank/DDBJ databases">
        <title>Amino acid is mineralized and recycled by bacteria in oceanic microbiome.</title>
        <authorList>
            <person name="Zheng L.Y."/>
        </authorList>
    </citation>
    <scope>NUCLEOTIDE SEQUENCE [LARGE SCALE GENOMIC DNA]</scope>
    <source>
        <strain evidence="7 8">A32-1</strain>
    </source>
</reference>
<dbReference type="GO" id="GO:0005737">
    <property type="term" value="C:cytoplasm"/>
    <property type="evidence" value="ECO:0007669"/>
    <property type="project" value="UniProtKB-SubCell"/>
</dbReference>